<reference evidence="1 2" key="1">
    <citation type="submission" date="2016-10" db="EMBL/GenBank/DDBJ databases">
        <authorList>
            <person name="de Groot N.N."/>
        </authorList>
    </citation>
    <scope>NUCLEOTIDE SEQUENCE [LARGE SCALE GENOMIC DNA]</scope>
    <source>
        <strain evidence="1 2">CGMCC 4.6945</strain>
    </source>
</reference>
<proteinExistence type="predicted"/>
<sequence>MSGAGPRVTPLDPAAVVGRVVAAVLAAAPDADAAGGHLRVAVDGAPATDPRGWADRLVEPLRAAGRAVLRVSAEDFLRPASVRLEHGPRDADAWLDDRLDARALEREVLTPLGPAGTGRWLPSLWDAARDRATRAPYAQAPPGAVLVLDGSALLGRWLELDLVVHLAARPATLARRTPPEEAWTLPALARYDHEAGPQDAADLVVRVDDPRHPALVEPGPGGAGAPWF</sequence>
<evidence type="ECO:0000313" key="2">
    <source>
        <dbReference type="Proteomes" id="UP000199012"/>
    </source>
</evidence>
<dbReference type="STRING" id="988821.SAMN05421867_11158"/>
<organism evidence="1 2">
    <name type="scientific">Cellulomonas marina</name>
    <dbReference type="NCBI Taxonomy" id="988821"/>
    <lineage>
        <taxon>Bacteria</taxon>
        <taxon>Bacillati</taxon>
        <taxon>Actinomycetota</taxon>
        <taxon>Actinomycetes</taxon>
        <taxon>Micrococcales</taxon>
        <taxon>Cellulomonadaceae</taxon>
        <taxon>Cellulomonas</taxon>
    </lineage>
</organism>
<dbReference type="Gene3D" id="3.40.50.300">
    <property type="entry name" value="P-loop containing nucleotide triphosphate hydrolases"/>
    <property type="match status" value="1"/>
</dbReference>
<evidence type="ECO:0000313" key="1">
    <source>
        <dbReference type="EMBL" id="SFB24912.1"/>
    </source>
</evidence>
<dbReference type="AlphaFoldDB" id="A0A1I0ZHQ7"/>
<dbReference type="Proteomes" id="UP000199012">
    <property type="component" value="Unassembled WGS sequence"/>
</dbReference>
<evidence type="ECO:0008006" key="3">
    <source>
        <dbReference type="Google" id="ProtNLM"/>
    </source>
</evidence>
<dbReference type="RefSeq" id="WP_175499536.1">
    <property type="nucleotide sequence ID" value="NZ_BONM01000007.1"/>
</dbReference>
<name>A0A1I0ZHQ7_9CELL</name>
<dbReference type="InterPro" id="IPR027417">
    <property type="entry name" value="P-loop_NTPase"/>
</dbReference>
<accession>A0A1I0ZHQ7</accession>
<dbReference type="EMBL" id="FOKA01000011">
    <property type="protein sequence ID" value="SFB24912.1"/>
    <property type="molecule type" value="Genomic_DNA"/>
</dbReference>
<gene>
    <name evidence="1" type="ORF">SAMN05421867_11158</name>
</gene>
<keyword evidence="2" id="KW-1185">Reference proteome</keyword>
<protein>
    <recommendedName>
        <fullName evidence="3">Uridine kinase</fullName>
    </recommendedName>
</protein>